<name>A0AA38N3I8_9AGAR</name>
<gene>
    <name evidence="1" type="ORF">DFJ43DRAFT_990645</name>
</gene>
<proteinExistence type="predicted"/>
<dbReference type="SUPFAM" id="SSF56219">
    <property type="entry name" value="DNase I-like"/>
    <property type="match status" value="1"/>
</dbReference>
<reference evidence="1" key="2">
    <citation type="journal article" date="2023" name="Proc. Natl. Acad. Sci. U.S.A.">
        <title>A global phylogenomic analysis of the shiitake genus Lentinula.</title>
        <authorList>
            <person name="Sierra-Patev S."/>
            <person name="Min B."/>
            <person name="Naranjo-Ortiz M."/>
            <person name="Looney B."/>
            <person name="Konkel Z."/>
            <person name="Slot J.C."/>
            <person name="Sakamoto Y."/>
            <person name="Steenwyk J.L."/>
            <person name="Rokas A."/>
            <person name="Carro J."/>
            <person name="Camarero S."/>
            <person name="Ferreira P."/>
            <person name="Molpeceres G."/>
            <person name="Ruiz-Duenas F.J."/>
            <person name="Serrano A."/>
            <person name="Henrissat B."/>
            <person name="Drula E."/>
            <person name="Hughes K.W."/>
            <person name="Mata J.L."/>
            <person name="Ishikawa N.K."/>
            <person name="Vargas-Isla R."/>
            <person name="Ushijima S."/>
            <person name="Smith C.A."/>
            <person name="Donoghue J."/>
            <person name="Ahrendt S."/>
            <person name="Andreopoulos W."/>
            <person name="He G."/>
            <person name="LaButti K."/>
            <person name="Lipzen A."/>
            <person name="Ng V."/>
            <person name="Riley R."/>
            <person name="Sandor L."/>
            <person name="Barry K."/>
            <person name="Martinez A.T."/>
            <person name="Xiao Y."/>
            <person name="Gibbons J.G."/>
            <person name="Terashima K."/>
            <person name="Grigoriev I.V."/>
            <person name="Hibbett D."/>
        </authorList>
    </citation>
    <scope>NUCLEOTIDE SEQUENCE</scope>
    <source>
        <strain evidence="1">ET3784</strain>
    </source>
</reference>
<dbReference type="EMBL" id="JANVFO010000007">
    <property type="protein sequence ID" value="KAJ3735976.1"/>
    <property type="molecule type" value="Genomic_DNA"/>
</dbReference>
<organism evidence="1 2">
    <name type="scientific">Lentinula guzmanii</name>
    <dbReference type="NCBI Taxonomy" id="2804957"/>
    <lineage>
        <taxon>Eukaryota</taxon>
        <taxon>Fungi</taxon>
        <taxon>Dikarya</taxon>
        <taxon>Basidiomycota</taxon>
        <taxon>Agaricomycotina</taxon>
        <taxon>Agaricomycetes</taxon>
        <taxon>Agaricomycetidae</taxon>
        <taxon>Agaricales</taxon>
        <taxon>Marasmiineae</taxon>
        <taxon>Omphalotaceae</taxon>
        <taxon>Lentinula</taxon>
    </lineage>
</organism>
<comment type="caution">
    <text evidence="1">The sequence shown here is derived from an EMBL/GenBank/DDBJ whole genome shotgun (WGS) entry which is preliminary data.</text>
</comment>
<dbReference type="AlphaFoldDB" id="A0AA38N3I8"/>
<evidence type="ECO:0000313" key="1">
    <source>
        <dbReference type="EMBL" id="KAJ3735976.1"/>
    </source>
</evidence>
<evidence type="ECO:0008006" key="3">
    <source>
        <dbReference type="Google" id="ProtNLM"/>
    </source>
</evidence>
<protein>
    <recommendedName>
        <fullName evidence="3">Endonuclease/exonuclease/phosphatase domain-containing protein</fullName>
    </recommendedName>
</protein>
<dbReference type="InterPro" id="IPR036691">
    <property type="entry name" value="Endo/exonu/phosph_ase_sf"/>
</dbReference>
<sequence length="258" mass="29933">PKADILLGDCNMVEAGLIDRLPAHDDPNDACEALDDLKMMLNVRDGWRMTYPDKKSFTYMQTATGVQSRIDRIYMTDTLMETARDWRIEDSGIPNADHRMISVQITSEGAPWIGKGRWRIPDYVIKDKNILKYVHAQGIEAEQQLQALTERSTNINAQIIWQSFKAKITNKAKQRAQQIVPGLTRKINEQQLELDRVINDQELSEEVKMMKTRDIQIEITNLEKSRTHKLKRDNLACHRIERELPSRYMSQVSKEKKP</sequence>
<keyword evidence="2" id="KW-1185">Reference proteome</keyword>
<reference evidence="1" key="1">
    <citation type="submission" date="2022-08" db="EMBL/GenBank/DDBJ databases">
        <authorList>
            <consortium name="DOE Joint Genome Institute"/>
            <person name="Min B."/>
            <person name="Sierra-Patev S."/>
            <person name="Naranjo-Ortiz M."/>
            <person name="Looney B."/>
            <person name="Konkel Z."/>
            <person name="Slot J.C."/>
            <person name="Sakamoto Y."/>
            <person name="Steenwyk J.L."/>
            <person name="Rokas A."/>
            <person name="Carro J."/>
            <person name="Camarero S."/>
            <person name="Ferreira P."/>
            <person name="Molpeceres G."/>
            <person name="Ruiz-duenas F.J."/>
            <person name="Serrano A."/>
            <person name="Henrissat B."/>
            <person name="Drula E."/>
            <person name="Hughes K.W."/>
            <person name="Mata J.L."/>
            <person name="Ishikawa N.K."/>
            <person name="Vargas-Isla R."/>
            <person name="Ushijima S."/>
            <person name="Smith C.A."/>
            <person name="Ahrendt S."/>
            <person name="Andreopoulos W."/>
            <person name="He G."/>
            <person name="LaButti K."/>
            <person name="Lipzen A."/>
            <person name="Ng V."/>
            <person name="Riley R."/>
            <person name="Sandor L."/>
            <person name="Barry K."/>
            <person name="Martinez A.T."/>
            <person name="Xiao Y."/>
            <person name="Gibbons J.G."/>
            <person name="Terashima K."/>
            <person name="Hibbett D.S."/>
            <person name="Grigoriev I.V."/>
        </authorList>
    </citation>
    <scope>NUCLEOTIDE SEQUENCE</scope>
    <source>
        <strain evidence="1">ET3784</strain>
    </source>
</reference>
<accession>A0AA38N3I8</accession>
<dbReference type="Proteomes" id="UP001176059">
    <property type="component" value="Unassembled WGS sequence"/>
</dbReference>
<dbReference type="Gene3D" id="3.60.10.10">
    <property type="entry name" value="Endonuclease/exonuclease/phosphatase"/>
    <property type="match status" value="1"/>
</dbReference>
<feature type="non-terminal residue" evidence="1">
    <location>
        <position position="1"/>
    </location>
</feature>
<evidence type="ECO:0000313" key="2">
    <source>
        <dbReference type="Proteomes" id="UP001176059"/>
    </source>
</evidence>